<protein>
    <submittedName>
        <fullName evidence="1">Uncharacterized protein</fullName>
    </submittedName>
</protein>
<evidence type="ECO:0000313" key="1">
    <source>
        <dbReference type="EMBL" id="KAK3741233.1"/>
    </source>
</evidence>
<dbReference type="Proteomes" id="UP001283361">
    <property type="component" value="Unassembled WGS sequence"/>
</dbReference>
<keyword evidence="2" id="KW-1185">Reference proteome</keyword>
<proteinExistence type="predicted"/>
<gene>
    <name evidence="1" type="ORF">RRG08_015592</name>
</gene>
<comment type="caution">
    <text evidence="1">The sequence shown here is derived from an EMBL/GenBank/DDBJ whole genome shotgun (WGS) entry which is preliminary data.</text>
</comment>
<dbReference type="EMBL" id="JAWDGP010006433">
    <property type="protein sequence ID" value="KAK3741233.1"/>
    <property type="molecule type" value="Genomic_DNA"/>
</dbReference>
<reference evidence="1" key="1">
    <citation type="journal article" date="2023" name="G3 (Bethesda)">
        <title>A reference genome for the long-term kleptoplast-retaining sea slug Elysia crispata morphotype clarki.</title>
        <authorList>
            <person name="Eastman K.E."/>
            <person name="Pendleton A.L."/>
            <person name="Shaikh M.A."/>
            <person name="Suttiyut T."/>
            <person name="Ogas R."/>
            <person name="Tomko P."/>
            <person name="Gavelis G."/>
            <person name="Widhalm J.R."/>
            <person name="Wisecaver J.H."/>
        </authorList>
    </citation>
    <scope>NUCLEOTIDE SEQUENCE</scope>
    <source>
        <strain evidence="1">ECLA1</strain>
    </source>
</reference>
<organism evidence="1 2">
    <name type="scientific">Elysia crispata</name>
    <name type="common">lettuce slug</name>
    <dbReference type="NCBI Taxonomy" id="231223"/>
    <lineage>
        <taxon>Eukaryota</taxon>
        <taxon>Metazoa</taxon>
        <taxon>Spiralia</taxon>
        <taxon>Lophotrochozoa</taxon>
        <taxon>Mollusca</taxon>
        <taxon>Gastropoda</taxon>
        <taxon>Heterobranchia</taxon>
        <taxon>Euthyneura</taxon>
        <taxon>Panpulmonata</taxon>
        <taxon>Sacoglossa</taxon>
        <taxon>Placobranchoidea</taxon>
        <taxon>Plakobranchidae</taxon>
        <taxon>Elysia</taxon>
    </lineage>
</organism>
<accession>A0AAE1CX44</accession>
<dbReference type="AlphaFoldDB" id="A0AAE1CX44"/>
<evidence type="ECO:0000313" key="2">
    <source>
        <dbReference type="Proteomes" id="UP001283361"/>
    </source>
</evidence>
<sequence>MSSSRPSQISRKVCSDLLPEQGQECASADYNAPEIREATCKPKIILRYISTKGGVDQMAHAYTIKRRLKRWPLVMFYNIIDLRPIATRVFWQASVPSDKLSHDDNRQLFIIAAAEELVLQQVQRRASIANLSVSIKQNIDTILASFRPRPPKRASDPQNQKKRHKRLSLLTATFLGAGLELGPGVA</sequence>
<name>A0AAE1CX44_9GAST</name>